<evidence type="ECO:0000313" key="5">
    <source>
        <dbReference type="EMBL" id="AXK50974.1"/>
    </source>
</evidence>
<dbReference type="EMBL" id="CP031376">
    <property type="protein sequence ID" value="AXK50974.1"/>
    <property type="molecule type" value="Genomic_DNA"/>
</dbReference>
<dbReference type="Proteomes" id="UP000254792">
    <property type="component" value="Chromosome"/>
</dbReference>
<sequence length="453" mass="52679">MLKFPKNFQIGASMSAMQTEGRGTTKIGKLTMDTYFEEHPQLFHNQVGPELTSDITNHYVEDIGLFKEIGLDSLRTGFSWARLFPDGVTLNQEAVEYYHKFIQEFKKQNIKIFMTLFHFDMPMWAHELGGWSSNEVIEKFVNYCNFVFQEFENEVDYYVTFNEPLVTVFEGYTGVMHYPAINEPKLAAQQAYGIFLAHAKVVQSFRKFQLKAPIGVVYNWNFTFPFSQSQADIKAARIYDAYVNRGPLNIMANGTIDPVLIQTLKDYQVLPKYTPEELEIIKAVKVDFLGINYYFPCRVKSIASTNPSWVLETMKIEIPKTAKINPYRGWEIYPQGLYDISMAIKTEFNNIPWYVAENGMGVENEDQYRGSDGVINDDYRIEYLQDHMGQIKKGLDNGSSCFGYHIWTAIDCWSFRNAYKNRYGLIEVNLKDQSRKLKKSAYWYQELIKNKDK</sequence>
<reference evidence="5 6" key="1">
    <citation type="submission" date="2018-07" db="EMBL/GenBank/DDBJ databases">
        <title>Complete genome sequence of Spiroplasma alleghenense PLHS-1 (ATCC 51752).</title>
        <authorList>
            <person name="Chou L."/>
            <person name="Lee T.-Y."/>
            <person name="Tsai Y.-M."/>
            <person name="Kuo C.-H."/>
        </authorList>
    </citation>
    <scope>NUCLEOTIDE SEQUENCE [LARGE SCALE GENOMIC DNA]</scope>
    <source>
        <strain evidence="5 6">PLHS-1</strain>
    </source>
</reference>
<dbReference type="PANTHER" id="PTHR10353:SF139">
    <property type="entry name" value="6-PHOSPHO-BETA-GLUCOSIDASE GMUD"/>
    <property type="match status" value="1"/>
</dbReference>
<proteinExistence type="inferred from homology"/>
<dbReference type="GO" id="GO:0016052">
    <property type="term" value="P:carbohydrate catabolic process"/>
    <property type="evidence" value="ECO:0007669"/>
    <property type="project" value="TreeGrafter"/>
</dbReference>
<dbReference type="InterPro" id="IPR001360">
    <property type="entry name" value="Glyco_hydro_1"/>
</dbReference>
<dbReference type="Gene3D" id="3.20.20.80">
    <property type="entry name" value="Glycosidases"/>
    <property type="match status" value="1"/>
</dbReference>
<evidence type="ECO:0000256" key="2">
    <source>
        <dbReference type="ARBA" id="ARBA00022801"/>
    </source>
</evidence>
<dbReference type="AlphaFoldDB" id="A0A345Z2Z5"/>
<protein>
    <submittedName>
        <fullName evidence="5">6-phospho-beta-glucosidase</fullName>
    </submittedName>
</protein>
<accession>A0A345Z2Z5</accession>
<comment type="similarity">
    <text evidence="1 4">Belongs to the glycosyl hydrolase 1 family.</text>
</comment>
<evidence type="ECO:0000256" key="4">
    <source>
        <dbReference type="RuleBase" id="RU003690"/>
    </source>
</evidence>
<dbReference type="FunFam" id="3.20.20.80:FF:000004">
    <property type="entry name" value="Beta-glucosidase 6-phospho-beta-glucosidase"/>
    <property type="match status" value="1"/>
</dbReference>
<keyword evidence="3" id="KW-0326">Glycosidase</keyword>
<keyword evidence="6" id="KW-1185">Reference proteome</keyword>
<dbReference type="RefSeq" id="WP_115557891.1">
    <property type="nucleotide sequence ID" value="NZ_CP031376.1"/>
</dbReference>
<dbReference type="KEGG" id="salx:SALLE_v1c03000"/>
<evidence type="ECO:0000256" key="3">
    <source>
        <dbReference type="ARBA" id="ARBA00023295"/>
    </source>
</evidence>
<gene>
    <name evidence="5" type="primary">bglA</name>
    <name evidence="5" type="ORF">SALLE_v1c03000</name>
</gene>
<dbReference type="Pfam" id="PF00232">
    <property type="entry name" value="Glyco_hydro_1"/>
    <property type="match status" value="1"/>
</dbReference>
<name>A0A345Z2Z5_9MOLU</name>
<evidence type="ECO:0000313" key="6">
    <source>
        <dbReference type="Proteomes" id="UP000254792"/>
    </source>
</evidence>
<dbReference type="GO" id="GO:0005829">
    <property type="term" value="C:cytosol"/>
    <property type="evidence" value="ECO:0007669"/>
    <property type="project" value="TreeGrafter"/>
</dbReference>
<evidence type="ECO:0000256" key="1">
    <source>
        <dbReference type="ARBA" id="ARBA00010838"/>
    </source>
</evidence>
<dbReference type="OrthoDB" id="391810at2"/>
<keyword evidence="2" id="KW-0378">Hydrolase</keyword>
<dbReference type="PANTHER" id="PTHR10353">
    <property type="entry name" value="GLYCOSYL HYDROLASE"/>
    <property type="match status" value="1"/>
</dbReference>
<dbReference type="GO" id="GO:0008422">
    <property type="term" value="F:beta-glucosidase activity"/>
    <property type="evidence" value="ECO:0007669"/>
    <property type="project" value="TreeGrafter"/>
</dbReference>
<dbReference type="SUPFAM" id="SSF51445">
    <property type="entry name" value="(Trans)glycosidases"/>
    <property type="match status" value="1"/>
</dbReference>
<dbReference type="InterPro" id="IPR017853">
    <property type="entry name" value="GH"/>
</dbReference>
<dbReference type="PRINTS" id="PR00131">
    <property type="entry name" value="GLHYDRLASE1"/>
</dbReference>
<organism evidence="5 6">
    <name type="scientific">Spiroplasma alleghenense</name>
    <dbReference type="NCBI Taxonomy" id="216931"/>
    <lineage>
        <taxon>Bacteria</taxon>
        <taxon>Bacillati</taxon>
        <taxon>Mycoplasmatota</taxon>
        <taxon>Mollicutes</taxon>
        <taxon>Entomoplasmatales</taxon>
        <taxon>Spiroplasmataceae</taxon>
        <taxon>Spiroplasma</taxon>
    </lineage>
</organism>